<keyword evidence="2" id="KW-0378">Hydrolase</keyword>
<protein>
    <submittedName>
        <fullName evidence="2">Alkaline phosphatase</fullName>
        <ecNumber evidence="2">3.1.3.1</ecNumber>
    </submittedName>
</protein>
<feature type="compositionally biased region" description="Gly residues" evidence="1">
    <location>
        <begin position="121"/>
        <end position="133"/>
    </location>
</feature>
<dbReference type="Gene3D" id="2.150.10.10">
    <property type="entry name" value="Serralysin-like metalloprotease, C-terminal"/>
    <property type="match status" value="1"/>
</dbReference>
<dbReference type="SUPFAM" id="SSF51120">
    <property type="entry name" value="beta-Roll"/>
    <property type="match status" value="2"/>
</dbReference>
<feature type="region of interest" description="Disordered" evidence="1">
    <location>
        <begin position="111"/>
        <end position="171"/>
    </location>
</feature>
<sequence length="408" mass="42708">MVMAAPAASAGAASIRLTAECDRSGCFDYTVVLEARRGERNAITVTGSSKLMRIRDSGAPLSAGPDCERVDAHEVVCPRSDNPGYRLDARLGDLDDVFDASVLLASLRLDGGPGDDRLTGGPNGDVIGGGGGRDLLFGGDGDDRLGDGDGNAGVDDDALDGGPGDDQADYGDRFAGVRVDLADDLPDGEPGESDRLIGIEGVDGGFGDDALAGGDGPGTISGGPGRDAIAARGGDDVVDAEAHDRVDLGEGDDRVLLPRTVVGVPRGRGILRCGPGNDDIAYYGDGWTMEACERLRLGDTYTRLRPIFTGGVALRFVDVGCQMNSRGNCRVRVRASDAAGRVLASGTPQRRAFRSRNVTVRLTEAGRRVVARARRTSVVVELRAREDGRERRRSVRILLSPEPGRPPG</sequence>
<dbReference type="EMBL" id="CADCVS010000319">
    <property type="protein sequence ID" value="CAA9510280.1"/>
    <property type="molecule type" value="Genomic_DNA"/>
</dbReference>
<dbReference type="EC" id="3.1.3.1" evidence="2"/>
<name>A0A6J4T0F6_9ACTN</name>
<evidence type="ECO:0000313" key="2">
    <source>
        <dbReference type="EMBL" id="CAA9510280.1"/>
    </source>
</evidence>
<gene>
    <name evidence="2" type="ORF">AVDCRST_MAG30-2441</name>
</gene>
<reference evidence="2" key="1">
    <citation type="submission" date="2020-02" db="EMBL/GenBank/DDBJ databases">
        <authorList>
            <person name="Meier V. D."/>
        </authorList>
    </citation>
    <scope>NUCLEOTIDE SEQUENCE</scope>
    <source>
        <strain evidence="2">AVDCRST_MAG30</strain>
    </source>
</reference>
<dbReference type="PRINTS" id="PR00313">
    <property type="entry name" value="CABNDNGRPT"/>
</dbReference>
<dbReference type="PROSITE" id="PS00330">
    <property type="entry name" value="HEMOLYSIN_CALCIUM"/>
    <property type="match status" value="1"/>
</dbReference>
<dbReference type="GO" id="GO:0004035">
    <property type="term" value="F:alkaline phosphatase activity"/>
    <property type="evidence" value="ECO:0007669"/>
    <property type="project" value="UniProtKB-EC"/>
</dbReference>
<dbReference type="InterPro" id="IPR018511">
    <property type="entry name" value="Hemolysin-typ_Ca-bd_CS"/>
</dbReference>
<organism evidence="2">
    <name type="scientific">uncultured Solirubrobacteraceae bacterium</name>
    <dbReference type="NCBI Taxonomy" id="1162706"/>
    <lineage>
        <taxon>Bacteria</taxon>
        <taxon>Bacillati</taxon>
        <taxon>Actinomycetota</taxon>
        <taxon>Thermoleophilia</taxon>
        <taxon>Solirubrobacterales</taxon>
        <taxon>Solirubrobacteraceae</taxon>
        <taxon>environmental samples</taxon>
    </lineage>
</organism>
<dbReference type="InterPro" id="IPR011049">
    <property type="entry name" value="Serralysin-like_metalloprot_C"/>
</dbReference>
<proteinExistence type="predicted"/>
<feature type="compositionally biased region" description="Gly residues" evidence="1">
    <location>
        <begin position="207"/>
        <end position="225"/>
    </location>
</feature>
<feature type="region of interest" description="Disordered" evidence="1">
    <location>
        <begin position="207"/>
        <end position="226"/>
    </location>
</feature>
<dbReference type="AlphaFoldDB" id="A0A6J4T0F6"/>
<evidence type="ECO:0000256" key="1">
    <source>
        <dbReference type="SAM" id="MobiDB-lite"/>
    </source>
</evidence>
<accession>A0A6J4T0F6</accession>